<evidence type="ECO:0000313" key="2">
    <source>
        <dbReference type="Proteomes" id="UP000516320"/>
    </source>
</evidence>
<dbReference type="RefSeq" id="WP_187975038.1">
    <property type="nucleotide sequence ID" value="NZ_CP046884.1"/>
</dbReference>
<protein>
    <submittedName>
        <fullName evidence="1">Alkaline shock response membrane anchor protein AmaP</fullName>
    </submittedName>
</protein>
<organism evidence="1 2">
    <name type="scientific">Corynebacterium poyangense</name>
    <dbReference type="NCBI Taxonomy" id="2684405"/>
    <lineage>
        <taxon>Bacteria</taxon>
        <taxon>Bacillati</taxon>
        <taxon>Actinomycetota</taxon>
        <taxon>Actinomycetes</taxon>
        <taxon>Mycobacteriales</taxon>
        <taxon>Corynebacteriaceae</taxon>
        <taxon>Corynebacterium</taxon>
    </lineage>
</organism>
<gene>
    <name evidence="1" type="ORF">GP475_02255</name>
</gene>
<dbReference type="Proteomes" id="UP000516320">
    <property type="component" value="Chromosome"/>
</dbReference>
<dbReference type="AlphaFoldDB" id="A0A7H0SM10"/>
<evidence type="ECO:0000313" key="1">
    <source>
        <dbReference type="EMBL" id="QNQ89585.1"/>
    </source>
</evidence>
<name>A0A7H0SM10_9CORY</name>
<keyword evidence="2" id="KW-1185">Reference proteome</keyword>
<sequence>MSRGLATVDRIIVLLVGLLALAGGAWFLALHYNCPPAQEWNQKIDSAAIGRVPENNWYLYLLIGIVVLSAIIGLWLIIANIRPRGFSRVKSSASTSEGTIGLNISKIAEAISRTVEHKISRVESVNEKVAFDRNRPTVRWTINAQPGIRIDELAAVLEQSEQDFREAIRDIDVDTTYRLHVQPVER</sequence>
<reference evidence="1 2" key="1">
    <citation type="submission" date="2019-12" db="EMBL/GenBank/DDBJ databases">
        <title>Corynebacterium sp. nov., isolated from feces of the Anser Albifrons in China.</title>
        <authorList>
            <person name="Liu Q."/>
        </authorList>
    </citation>
    <scope>NUCLEOTIDE SEQUENCE [LARGE SCALE GENOMIC DNA]</scope>
    <source>
        <strain evidence="1 2">4H37-19</strain>
    </source>
</reference>
<dbReference type="KEGG" id="cpoy:GP475_02255"/>
<dbReference type="EMBL" id="CP046884">
    <property type="protein sequence ID" value="QNQ89585.1"/>
    <property type="molecule type" value="Genomic_DNA"/>
</dbReference>
<accession>A0A7H0SM10</accession>
<proteinExistence type="predicted"/>